<name>A0ACB8UFS8_9APHY</name>
<protein>
    <submittedName>
        <fullName evidence="1">Uncharacterized protein</fullName>
    </submittedName>
</protein>
<organism evidence="1 2">
    <name type="scientific">Irpex rosettiformis</name>
    <dbReference type="NCBI Taxonomy" id="378272"/>
    <lineage>
        <taxon>Eukaryota</taxon>
        <taxon>Fungi</taxon>
        <taxon>Dikarya</taxon>
        <taxon>Basidiomycota</taxon>
        <taxon>Agaricomycotina</taxon>
        <taxon>Agaricomycetes</taxon>
        <taxon>Polyporales</taxon>
        <taxon>Irpicaceae</taxon>
        <taxon>Irpex</taxon>
    </lineage>
</organism>
<comment type="caution">
    <text evidence="1">The sequence shown here is derived from an EMBL/GenBank/DDBJ whole genome shotgun (WGS) entry which is preliminary data.</text>
</comment>
<dbReference type="Proteomes" id="UP001055072">
    <property type="component" value="Unassembled WGS sequence"/>
</dbReference>
<evidence type="ECO:0000313" key="1">
    <source>
        <dbReference type="EMBL" id="KAI0093119.1"/>
    </source>
</evidence>
<evidence type="ECO:0000313" key="2">
    <source>
        <dbReference type="Proteomes" id="UP001055072"/>
    </source>
</evidence>
<gene>
    <name evidence="1" type="ORF">BDY19DRAFT_409233</name>
</gene>
<keyword evidence="2" id="KW-1185">Reference proteome</keyword>
<accession>A0ACB8UFS8</accession>
<dbReference type="EMBL" id="MU274902">
    <property type="protein sequence ID" value="KAI0093119.1"/>
    <property type="molecule type" value="Genomic_DNA"/>
</dbReference>
<proteinExistence type="predicted"/>
<reference evidence="1" key="1">
    <citation type="journal article" date="2021" name="Environ. Microbiol.">
        <title>Gene family expansions and transcriptome signatures uncover fungal adaptations to wood decay.</title>
        <authorList>
            <person name="Hage H."/>
            <person name="Miyauchi S."/>
            <person name="Viragh M."/>
            <person name="Drula E."/>
            <person name="Min B."/>
            <person name="Chaduli D."/>
            <person name="Navarro D."/>
            <person name="Favel A."/>
            <person name="Norest M."/>
            <person name="Lesage-Meessen L."/>
            <person name="Balint B."/>
            <person name="Merenyi Z."/>
            <person name="de Eugenio L."/>
            <person name="Morin E."/>
            <person name="Martinez A.T."/>
            <person name="Baldrian P."/>
            <person name="Stursova M."/>
            <person name="Martinez M.J."/>
            <person name="Novotny C."/>
            <person name="Magnuson J.K."/>
            <person name="Spatafora J.W."/>
            <person name="Maurice S."/>
            <person name="Pangilinan J."/>
            <person name="Andreopoulos W."/>
            <person name="LaButti K."/>
            <person name="Hundley H."/>
            <person name="Na H."/>
            <person name="Kuo A."/>
            <person name="Barry K."/>
            <person name="Lipzen A."/>
            <person name="Henrissat B."/>
            <person name="Riley R."/>
            <person name="Ahrendt S."/>
            <person name="Nagy L.G."/>
            <person name="Grigoriev I.V."/>
            <person name="Martin F."/>
            <person name="Rosso M.N."/>
        </authorList>
    </citation>
    <scope>NUCLEOTIDE SEQUENCE</scope>
    <source>
        <strain evidence="1">CBS 384.51</strain>
    </source>
</reference>
<sequence length="178" mass="20172">MHIVLHGTVEELSTLRRVTASQDAVIAELRKEMTSGIGKVSSSTLSQSRKRSSRDHSELQLKVRANDLTQAKNAIHQVYWQLMNVSRGDHSELLRHNDEDLGPNPSLGNPCITEADGSLRWQPAWSSTVDKPVNVKFLKEVARQIYEEEKVCTYFSFRSLLLMLCLESSQYFSAHDRG</sequence>